<name>A0ACD3A8F9_9AGAR</name>
<evidence type="ECO:0000313" key="1">
    <source>
        <dbReference type="EMBL" id="TFK62153.1"/>
    </source>
</evidence>
<reference evidence="1 2" key="1">
    <citation type="journal article" date="2019" name="Nat. Ecol. Evol.">
        <title>Megaphylogeny resolves global patterns of mushroom evolution.</title>
        <authorList>
            <person name="Varga T."/>
            <person name="Krizsan K."/>
            <person name="Foldi C."/>
            <person name="Dima B."/>
            <person name="Sanchez-Garcia M."/>
            <person name="Sanchez-Ramirez S."/>
            <person name="Szollosi G.J."/>
            <person name="Szarkandi J.G."/>
            <person name="Papp V."/>
            <person name="Albert L."/>
            <person name="Andreopoulos W."/>
            <person name="Angelini C."/>
            <person name="Antonin V."/>
            <person name="Barry K.W."/>
            <person name="Bougher N.L."/>
            <person name="Buchanan P."/>
            <person name="Buyck B."/>
            <person name="Bense V."/>
            <person name="Catcheside P."/>
            <person name="Chovatia M."/>
            <person name="Cooper J."/>
            <person name="Damon W."/>
            <person name="Desjardin D."/>
            <person name="Finy P."/>
            <person name="Geml J."/>
            <person name="Haridas S."/>
            <person name="Hughes K."/>
            <person name="Justo A."/>
            <person name="Karasinski D."/>
            <person name="Kautmanova I."/>
            <person name="Kiss B."/>
            <person name="Kocsube S."/>
            <person name="Kotiranta H."/>
            <person name="LaButti K.M."/>
            <person name="Lechner B.E."/>
            <person name="Liimatainen K."/>
            <person name="Lipzen A."/>
            <person name="Lukacs Z."/>
            <person name="Mihaltcheva S."/>
            <person name="Morgado L.N."/>
            <person name="Niskanen T."/>
            <person name="Noordeloos M.E."/>
            <person name="Ohm R.A."/>
            <person name="Ortiz-Santana B."/>
            <person name="Ovrebo C."/>
            <person name="Racz N."/>
            <person name="Riley R."/>
            <person name="Savchenko A."/>
            <person name="Shiryaev A."/>
            <person name="Soop K."/>
            <person name="Spirin V."/>
            <person name="Szebenyi C."/>
            <person name="Tomsovsky M."/>
            <person name="Tulloss R.E."/>
            <person name="Uehling J."/>
            <person name="Grigoriev I.V."/>
            <person name="Vagvolgyi C."/>
            <person name="Papp T."/>
            <person name="Martin F.M."/>
            <person name="Miettinen O."/>
            <person name="Hibbett D.S."/>
            <person name="Nagy L.G."/>
        </authorList>
    </citation>
    <scope>NUCLEOTIDE SEQUENCE [LARGE SCALE GENOMIC DNA]</scope>
    <source>
        <strain evidence="1 2">NL-1719</strain>
    </source>
</reference>
<gene>
    <name evidence="1" type="ORF">BDN72DRAFT_848992</name>
</gene>
<sequence length="350" mass="40056">MGSKLRPRKKQKTGSKLTSQTTEPNSTGFASLPPELLFEIISYLPPRSPVPYHLPHDPTRGTNHSRQAIIRALVQLCRSFRRSLIHYLWEEIILCSFRDVRRNVTTDPNHTCAFERRGSCYTCERYLAFEIVAQLEVVTIRVPEYAAFVQVLSIFLPKYSEKTIVPEFARCLTLLPNLKTLQLFYNTYGDIVERTIADVFSQYRYENVQTLAIPGKAGSKTVLKACPNVRHVHFASYGMFFRGPDAFPDVEKLTGVLPHLYDLRIQDSMPNLKYVQVRTQKPLFARLAYARIQELAQLPQLEVIEIALMKPEAIKEARELYEAALSLLSRLPKVSGISRRVDVCDYTAQS</sequence>
<proteinExistence type="predicted"/>
<accession>A0ACD3A8F9</accession>
<dbReference type="Proteomes" id="UP000308600">
    <property type="component" value="Unassembled WGS sequence"/>
</dbReference>
<organism evidence="1 2">
    <name type="scientific">Pluteus cervinus</name>
    <dbReference type="NCBI Taxonomy" id="181527"/>
    <lineage>
        <taxon>Eukaryota</taxon>
        <taxon>Fungi</taxon>
        <taxon>Dikarya</taxon>
        <taxon>Basidiomycota</taxon>
        <taxon>Agaricomycotina</taxon>
        <taxon>Agaricomycetes</taxon>
        <taxon>Agaricomycetidae</taxon>
        <taxon>Agaricales</taxon>
        <taxon>Pluteineae</taxon>
        <taxon>Pluteaceae</taxon>
        <taxon>Pluteus</taxon>
    </lineage>
</organism>
<evidence type="ECO:0000313" key="2">
    <source>
        <dbReference type="Proteomes" id="UP000308600"/>
    </source>
</evidence>
<protein>
    <submittedName>
        <fullName evidence="1">Uncharacterized protein</fullName>
    </submittedName>
</protein>
<keyword evidence="2" id="KW-1185">Reference proteome</keyword>
<dbReference type="EMBL" id="ML208602">
    <property type="protein sequence ID" value="TFK62153.1"/>
    <property type="molecule type" value="Genomic_DNA"/>
</dbReference>